<keyword evidence="1" id="KW-1133">Transmembrane helix</keyword>
<organism evidence="2">
    <name type="scientific">candidate division CPR1 bacterium ADurb.Bin160</name>
    <dbReference type="NCBI Taxonomy" id="1852826"/>
    <lineage>
        <taxon>Bacteria</taxon>
        <taxon>candidate division CPR1</taxon>
    </lineage>
</organism>
<gene>
    <name evidence="2" type="ORF">BWY04_00646</name>
</gene>
<proteinExistence type="predicted"/>
<accession>A0A1V5ZNF4</accession>
<comment type="caution">
    <text evidence="2">The sequence shown here is derived from an EMBL/GenBank/DDBJ whole genome shotgun (WGS) entry which is preliminary data.</text>
</comment>
<keyword evidence="1" id="KW-0472">Membrane</keyword>
<dbReference type="AlphaFoldDB" id="A0A1V5ZNF4"/>
<sequence>MYLYPSGSTLSFVSRQIFLHLINRLYSDHLGFLNTQTTQSSFASSSSSFLFGYSNLLSHFSLCACFCCCAFLAAIHLLFVLLAITLKLKVKSL</sequence>
<protein>
    <submittedName>
        <fullName evidence="2">Uncharacterized protein</fullName>
    </submittedName>
</protein>
<evidence type="ECO:0000313" key="2">
    <source>
        <dbReference type="EMBL" id="OQB41757.1"/>
    </source>
</evidence>
<dbReference type="EMBL" id="MWDB01000011">
    <property type="protein sequence ID" value="OQB41757.1"/>
    <property type="molecule type" value="Genomic_DNA"/>
</dbReference>
<feature type="transmembrane region" description="Helical" evidence="1">
    <location>
        <begin position="56"/>
        <end position="84"/>
    </location>
</feature>
<name>A0A1V5ZNF4_9BACT</name>
<dbReference type="Proteomes" id="UP000485621">
    <property type="component" value="Unassembled WGS sequence"/>
</dbReference>
<keyword evidence="1" id="KW-0812">Transmembrane</keyword>
<reference evidence="2" key="1">
    <citation type="submission" date="2017-02" db="EMBL/GenBank/DDBJ databases">
        <title>Delving into the versatile metabolic prowess of the omnipresent phylum Bacteroidetes.</title>
        <authorList>
            <person name="Nobu M.K."/>
            <person name="Mei R."/>
            <person name="Narihiro T."/>
            <person name="Kuroda K."/>
            <person name="Liu W.-T."/>
        </authorList>
    </citation>
    <scope>NUCLEOTIDE SEQUENCE</scope>
    <source>
        <strain evidence="2">ADurb.Bin160</strain>
    </source>
</reference>
<evidence type="ECO:0000256" key="1">
    <source>
        <dbReference type="SAM" id="Phobius"/>
    </source>
</evidence>